<evidence type="ECO:0000313" key="2">
    <source>
        <dbReference type="Proteomes" id="UP000450161"/>
    </source>
</evidence>
<evidence type="ECO:0000313" key="1">
    <source>
        <dbReference type="EMBL" id="MST78812.1"/>
    </source>
</evidence>
<reference evidence="1 2" key="1">
    <citation type="submission" date="2019-08" db="EMBL/GenBank/DDBJ databases">
        <title>In-depth cultivation of the pig gut microbiome towards novel bacterial diversity and tailored functional studies.</title>
        <authorList>
            <person name="Wylensek D."/>
            <person name="Hitch T.C.A."/>
            <person name="Clavel T."/>
        </authorList>
    </citation>
    <scope>NUCLEOTIDE SEQUENCE [LARGE SCALE GENOMIC DNA]</scope>
    <source>
        <strain evidence="1 2">LKV-178-WT-2C</strain>
    </source>
</reference>
<dbReference type="RefSeq" id="WP_154483365.1">
    <property type="nucleotide sequence ID" value="NZ_VUNF01000052.1"/>
</dbReference>
<organism evidence="1 2">
    <name type="scientific">Segatella copri</name>
    <dbReference type="NCBI Taxonomy" id="165179"/>
    <lineage>
        <taxon>Bacteria</taxon>
        <taxon>Pseudomonadati</taxon>
        <taxon>Bacteroidota</taxon>
        <taxon>Bacteroidia</taxon>
        <taxon>Bacteroidales</taxon>
        <taxon>Prevotellaceae</taxon>
        <taxon>Segatella</taxon>
    </lineage>
</organism>
<dbReference type="EMBL" id="VUNF01000052">
    <property type="protein sequence ID" value="MST78812.1"/>
    <property type="molecule type" value="Genomic_DNA"/>
</dbReference>
<protein>
    <submittedName>
        <fullName evidence="1">Uncharacterized protein</fullName>
    </submittedName>
</protein>
<dbReference type="Proteomes" id="UP000450161">
    <property type="component" value="Unassembled WGS sequence"/>
</dbReference>
<dbReference type="AlphaFoldDB" id="A0A6I2U249"/>
<comment type="caution">
    <text evidence="1">The sequence shown here is derived from an EMBL/GenBank/DDBJ whole genome shotgun (WGS) entry which is preliminary data.</text>
</comment>
<name>A0A6I2U249_9BACT</name>
<sequence>MEKEIEIDLDNILSHYVFENDVDTLSLRAMICYEGNTQKEEELKLLVKRNGTTSVTSISTDNDGPSEYYNLNGQRITAPADKRQLYIERRNGKATVRFRR</sequence>
<accession>A0A6I2U249</accession>
<gene>
    <name evidence="1" type="ORF">FYJ72_14420</name>
</gene>
<proteinExistence type="predicted"/>